<dbReference type="SUPFAM" id="SSF57850">
    <property type="entry name" value="RING/U-box"/>
    <property type="match status" value="1"/>
</dbReference>
<keyword evidence="1" id="KW-0863">Zinc-finger</keyword>
<feature type="domain" description="RING-type" evidence="3">
    <location>
        <begin position="101"/>
        <end position="157"/>
    </location>
</feature>
<keyword evidence="1" id="KW-0862">Zinc</keyword>
<dbReference type="SUPFAM" id="SSF53300">
    <property type="entry name" value="vWA-like"/>
    <property type="match status" value="1"/>
</dbReference>
<dbReference type="Gene3D" id="3.40.50.410">
    <property type="entry name" value="von Willebrand factor, type A domain"/>
    <property type="match status" value="1"/>
</dbReference>
<evidence type="ECO:0000313" key="4">
    <source>
        <dbReference type="EMBL" id="KLT46499.1"/>
    </source>
</evidence>
<proteinExistence type="predicted"/>
<dbReference type="Pfam" id="PF15411">
    <property type="entry name" value="PH_10"/>
    <property type="match status" value="1"/>
</dbReference>
<dbReference type="OrthoDB" id="299997at2759"/>
<feature type="region of interest" description="Disordered" evidence="2">
    <location>
        <begin position="770"/>
        <end position="804"/>
    </location>
</feature>
<dbReference type="EMBL" id="KQ087177">
    <property type="protein sequence ID" value="KLT46499.1"/>
    <property type="molecule type" value="Genomic_DNA"/>
</dbReference>
<protein>
    <recommendedName>
        <fullName evidence="3">RING-type domain-containing protein</fullName>
    </recommendedName>
</protein>
<name>A0A0J1BEF8_9TREE</name>
<dbReference type="GO" id="GO:0008270">
    <property type="term" value="F:zinc ion binding"/>
    <property type="evidence" value="ECO:0007669"/>
    <property type="project" value="UniProtKB-KW"/>
</dbReference>
<dbReference type="InterPro" id="IPR051266">
    <property type="entry name" value="CLCR"/>
</dbReference>
<sequence>MYGGPPSAYGNPSPRQHRSSTVSNATTSSNKSKGSVHPFAVNRAPSPLLSVPEQLAPPGQTVTLTRSLPSLYDDFKAHTTPAPAHQVALVSTEDEQDDAICPLCTESLSFSYRLPGEKPHIIPECGHALHNDCFVECYGRVPPEGSRPTLGVCGMCRQPMVVSSRGQEHGSGKNKLAALMGGDEGPSMGVTAQDTRGGDDALEAKEERAANDTQVIVPSITIKSEYPSVRRNAKGKLMLTAMLTIDVPSGLNRTLYAPRSRREASNGGELSPPLPPSPQSATSFRESMLVMANGGGPSHFANIELELRDRVEDYATSGIGSLGHLKLYDILKVRKRDVSGELQLYLFDYGLVCISEERRSSTLRHLFGNHRHQVERKKGPKTYLKVRGRVHLHHILAVQDTSSNSEHVLTLDVETEDDGHHLFHIYFRDSGSLEMWHKTLVRLHQEAMAHTQSKASKLTGVVHMGNRPGRALPLTPTMAPSFTDFTDSCLATCGAQCPGNLAFQIPLAPVHTPIDLVIAVSTVPLAQGARVGRKQLTLRNALQCALACMGPRDRIALVCTELGANSVMRRTPLLNPTHHDSRLRLETFIDMLCLGEIENDEFAVPPRGEERADVATAVNLALDVVLSRKAKNPLTGVLLVSDLPEPTSRAHMSMVNARLEAARIQIHTFGFGKAHEPSPLWAMTNQTSGTYTFVREWHDLRDAVVGCVGGLMSVAVTNMKLRLSCQDEQFRVQKVTGATSAIVHSSGKTVDVEMGVLRHSERREILIEFEANESDDPPSPETERRLSEHPTMVSGGASVRSRPSMRGPVGFGMDMMHPEDGMVEEVPVLEVDCSFHDPAVGRSVARLTNPVLLTVAVLPVATQTTAMADAAIVRRRMELISSDMITRGVMAATRKNWVQALSMLRGTKNTVEALCDQQRQQLAMLQAARRDTGPRTRRELNVIYAVEGLAATAQDVEAFVDGLEESREMFEADHRNYAAQQAVILRTQISWTMRTPTELHYATPCVQQLIQAGREWKARQGTS</sequence>
<dbReference type="PROSITE" id="PS50089">
    <property type="entry name" value="ZF_RING_2"/>
    <property type="match status" value="1"/>
</dbReference>
<dbReference type="Proteomes" id="UP000053611">
    <property type="component" value="Unassembled WGS sequence"/>
</dbReference>
<accession>A0A0J1BEF8</accession>
<dbReference type="PANTHER" id="PTHR10579:SF43">
    <property type="entry name" value="ZINC FINGER (C3HC4-TYPE RING FINGER) FAMILY PROTEIN"/>
    <property type="match status" value="1"/>
</dbReference>
<dbReference type="RefSeq" id="XP_018282990.1">
    <property type="nucleotide sequence ID" value="XM_018420121.1"/>
</dbReference>
<evidence type="ECO:0000256" key="2">
    <source>
        <dbReference type="SAM" id="MobiDB-lite"/>
    </source>
</evidence>
<dbReference type="Gene3D" id="2.30.29.30">
    <property type="entry name" value="Pleckstrin-homology domain (PH domain)/Phosphotyrosine-binding domain (PTB)"/>
    <property type="match status" value="1"/>
</dbReference>
<keyword evidence="1" id="KW-0479">Metal-binding</keyword>
<evidence type="ECO:0000259" key="3">
    <source>
        <dbReference type="PROSITE" id="PS50089"/>
    </source>
</evidence>
<dbReference type="PANTHER" id="PTHR10579">
    <property type="entry name" value="CALCIUM-ACTIVATED CHLORIDE CHANNEL REGULATOR"/>
    <property type="match status" value="1"/>
</dbReference>
<dbReference type="Gene3D" id="3.30.40.10">
    <property type="entry name" value="Zinc/RING finger domain, C3HC4 (zinc finger)"/>
    <property type="match status" value="1"/>
</dbReference>
<organism evidence="4 5">
    <name type="scientific">Cutaneotrichosporon oleaginosum</name>
    <dbReference type="NCBI Taxonomy" id="879819"/>
    <lineage>
        <taxon>Eukaryota</taxon>
        <taxon>Fungi</taxon>
        <taxon>Dikarya</taxon>
        <taxon>Basidiomycota</taxon>
        <taxon>Agaricomycotina</taxon>
        <taxon>Tremellomycetes</taxon>
        <taxon>Trichosporonales</taxon>
        <taxon>Trichosporonaceae</taxon>
        <taxon>Cutaneotrichosporon</taxon>
    </lineage>
</organism>
<dbReference type="AlphaFoldDB" id="A0A0J1BEF8"/>
<evidence type="ECO:0000256" key="1">
    <source>
        <dbReference type="PROSITE-ProRule" id="PRU00175"/>
    </source>
</evidence>
<evidence type="ECO:0000313" key="5">
    <source>
        <dbReference type="Proteomes" id="UP000053611"/>
    </source>
</evidence>
<feature type="compositionally biased region" description="Low complexity" evidence="2">
    <location>
        <begin position="19"/>
        <end position="35"/>
    </location>
</feature>
<feature type="region of interest" description="Disordered" evidence="2">
    <location>
        <begin position="259"/>
        <end position="281"/>
    </location>
</feature>
<dbReference type="InterPro" id="IPR011993">
    <property type="entry name" value="PH-like_dom_sf"/>
</dbReference>
<dbReference type="InterPro" id="IPR036465">
    <property type="entry name" value="vWFA_dom_sf"/>
</dbReference>
<keyword evidence="5" id="KW-1185">Reference proteome</keyword>
<gene>
    <name evidence="4" type="ORF">CC85DRAFT_238908</name>
</gene>
<dbReference type="InterPro" id="IPR013083">
    <property type="entry name" value="Znf_RING/FYVE/PHD"/>
</dbReference>
<dbReference type="STRING" id="879819.A0A0J1BEF8"/>
<reference evidence="4 5" key="1">
    <citation type="submission" date="2015-03" db="EMBL/GenBank/DDBJ databases">
        <title>Genomics and transcriptomics of the oil-accumulating basidiomycete yeast T. oleaginosus allow insights into substrate utilization and the diverse evolutionary trajectories of mating systems in fungi.</title>
        <authorList>
            <consortium name="DOE Joint Genome Institute"/>
            <person name="Kourist R."/>
            <person name="Kracht O."/>
            <person name="Bracharz F."/>
            <person name="Lipzen A."/>
            <person name="Nolan M."/>
            <person name="Ohm R."/>
            <person name="Grigoriev I."/>
            <person name="Sun S."/>
            <person name="Heitman J."/>
            <person name="Bruck T."/>
            <person name="Nowrousian M."/>
        </authorList>
    </citation>
    <scope>NUCLEOTIDE SEQUENCE [LARGE SCALE GENOMIC DNA]</scope>
    <source>
        <strain evidence="4 5">IBC0246</strain>
    </source>
</reference>
<feature type="region of interest" description="Disordered" evidence="2">
    <location>
        <begin position="1"/>
        <end position="44"/>
    </location>
</feature>
<dbReference type="InterPro" id="IPR001841">
    <property type="entry name" value="Znf_RING"/>
</dbReference>
<dbReference type="GeneID" id="28980724"/>